<reference evidence="4" key="1">
    <citation type="journal article" date="2019" name="Int. J. Syst. Evol. Microbiol.">
        <title>The Global Catalogue of Microorganisms (GCM) 10K type strain sequencing project: providing services to taxonomists for standard genome sequencing and annotation.</title>
        <authorList>
            <consortium name="The Broad Institute Genomics Platform"/>
            <consortium name="The Broad Institute Genome Sequencing Center for Infectious Disease"/>
            <person name="Wu L."/>
            <person name="Ma J."/>
        </authorList>
    </citation>
    <scope>NUCLEOTIDE SEQUENCE [LARGE SCALE GENOMIC DNA]</scope>
    <source>
        <strain evidence="4">JCM 4087</strain>
    </source>
</reference>
<feature type="region of interest" description="Disordered" evidence="1">
    <location>
        <begin position="62"/>
        <end position="87"/>
    </location>
</feature>
<gene>
    <name evidence="3" type="ORF">ACFPT7_05960</name>
</gene>
<feature type="transmembrane region" description="Helical" evidence="2">
    <location>
        <begin position="98"/>
        <end position="118"/>
    </location>
</feature>
<dbReference type="EMBL" id="JBHSPH010000002">
    <property type="protein sequence ID" value="MFC5861829.1"/>
    <property type="molecule type" value="Genomic_DNA"/>
</dbReference>
<accession>A0ABW1EBU8</accession>
<name>A0ABW1EBU8_9BACT</name>
<keyword evidence="2" id="KW-0472">Membrane</keyword>
<dbReference type="Proteomes" id="UP001596091">
    <property type="component" value="Unassembled WGS sequence"/>
</dbReference>
<keyword evidence="2" id="KW-1133">Transmembrane helix</keyword>
<protein>
    <submittedName>
        <fullName evidence="3">PepSY domain-containing protein</fullName>
    </submittedName>
</protein>
<evidence type="ECO:0000313" key="3">
    <source>
        <dbReference type="EMBL" id="MFC5861829.1"/>
    </source>
</evidence>
<evidence type="ECO:0000256" key="1">
    <source>
        <dbReference type="SAM" id="MobiDB-lite"/>
    </source>
</evidence>
<evidence type="ECO:0000256" key="2">
    <source>
        <dbReference type="SAM" id="Phobius"/>
    </source>
</evidence>
<feature type="transmembrane region" description="Helical" evidence="2">
    <location>
        <begin position="125"/>
        <end position="143"/>
    </location>
</feature>
<organism evidence="3 4">
    <name type="scientific">Acidicapsa dinghuensis</name>
    <dbReference type="NCBI Taxonomy" id="2218256"/>
    <lineage>
        <taxon>Bacteria</taxon>
        <taxon>Pseudomonadati</taxon>
        <taxon>Acidobacteriota</taxon>
        <taxon>Terriglobia</taxon>
        <taxon>Terriglobales</taxon>
        <taxon>Acidobacteriaceae</taxon>
        <taxon>Acidicapsa</taxon>
    </lineage>
</organism>
<sequence length="144" mass="15806">MKKLRILHRYMGLLFSPAILFFAFSGALQTFDLHSTNKSTGYVPPLWLVEMAQLHKKQTLTLNKAKSKPAQADQGSSDPGSQKKDVAAKKSPLPLKCFVVVMSVGLMATTLLGIYMAFRFGGDGRLVWGMLAIGTLLPIAMMFL</sequence>
<proteinExistence type="predicted"/>
<keyword evidence="2" id="KW-0812">Transmembrane</keyword>
<evidence type="ECO:0000313" key="4">
    <source>
        <dbReference type="Proteomes" id="UP001596091"/>
    </source>
</evidence>
<keyword evidence="4" id="KW-1185">Reference proteome</keyword>
<dbReference type="RefSeq" id="WP_263337511.1">
    <property type="nucleotide sequence ID" value="NZ_JAGSYH010000004.1"/>
</dbReference>
<comment type="caution">
    <text evidence="3">The sequence shown here is derived from an EMBL/GenBank/DDBJ whole genome shotgun (WGS) entry which is preliminary data.</text>
</comment>